<feature type="compositionally biased region" description="Polar residues" evidence="1">
    <location>
        <begin position="491"/>
        <end position="501"/>
    </location>
</feature>
<reference evidence="3" key="1">
    <citation type="journal article" date="2020" name="Stud. Mycol.">
        <title>101 Dothideomycetes genomes: a test case for predicting lifestyles and emergence of pathogens.</title>
        <authorList>
            <person name="Haridas S."/>
            <person name="Albert R."/>
            <person name="Binder M."/>
            <person name="Bloem J."/>
            <person name="Labutti K."/>
            <person name="Salamov A."/>
            <person name="Andreopoulos B."/>
            <person name="Baker S."/>
            <person name="Barry K."/>
            <person name="Bills G."/>
            <person name="Bluhm B."/>
            <person name="Cannon C."/>
            <person name="Castanera R."/>
            <person name="Culley D."/>
            <person name="Daum C."/>
            <person name="Ezra D."/>
            <person name="Gonzalez J."/>
            <person name="Henrissat B."/>
            <person name="Kuo A."/>
            <person name="Liang C."/>
            <person name="Lipzen A."/>
            <person name="Lutzoni F."/>
            <person name="Magnuson J."/>
            <person name="Mondo S."/>
            <person name="Nolan M."/>
            <person name="Ohm R."/>
            <person name="Pangilinan J."/>
            <person name="Park H.-J."/>
            <person name="Ramirez L."/>
            <person name="Alfaro M."/>
            <person name="Sun H."/>
            <person name="Tritt A."/>
            <person name="Yoshinaga Y."/>
            <person name="Zwiers L.-H."/>
            <person name="Turgeon B."/>
            <person name="Goodwin S."/>
            <person name="Spatafora J."/>
            <person name="Crous P."/>
            <person name="Grigoriev I."/>
        </authorList>
    </citation>
    <scope>NUCLEOTIDE SEQUENCE</scope>
    <source>
        <strain evidence="3">CBS 121739</strain>
    </source>
</reference>
<dbReference type="Pfam" id="PF26082">
    <property type="entry name" value="zf-C2H2_AcuF"/>
    <property type="match status" value="1"/>
</dbReference>
<feature type="compositionally biased region" description="Polar residues" evidence="1">
    <location>
        <begin position="912"/>
        <end position="923"/>
    </location>
</feature>
<evidence type="ECO:0000259" key="2">
    <source>
        <dbReference type="PROSITE" id="PS00028"/>
    </source>
</evidence>
<feature type="domain" description="C2H2-type" evidence="2">
    <location>
        <begin position="777"/>
        <end position="800"/>
    </location>
</feature>
<dbReference type="InterPro" id="IPR058925">
    <property type="entry name" value="zf-C2H2_AcuF"/>
</dbReference>
<feature type="compositionally biased region" description="Acidic residues" evidence="1">
    <location>
        <begin position="281"/>
        <end position="290"/>
    </location>
</feature>
<feature type="region of interest" description="Disordered" evidence="1">
    <location>
        <begin position="124"/>
        <end position="182"/>
    </location>
</feature>
<name>A0A6A6W4B3_9PEZI</name>
<dbReference type="RefSeq" id="XP_033599201.1">
    <property type="nucleotide sequence ID" value="XM_033741971.1"/>
</dbReference>
<dbReference type="SMART" id="SM00355">
    <property type="entry name" value="ZnF_C2H2"/>
    <property type="match status" value="3"/>
</dbReference>
<organism evidence="3 4">
    <name type="scientific">Pseudovirgaria hyperparasitica</name>
    <dbReference type="NCBI Taxonomy" id="470096"/>
    <lineage>
        <taxon>Eukaryota</taxon>
        <taxon>Fungi</taxon>
        <taxon>Dikarya</taxon>
        <taxon>Ascomycota</taxon>
        <taxon>Pezizomycotina</taxon>
        <taxon>Dothideomycetes</taxon>
        <taxon>Dothideomycetes incertae sedis</taxon>
        <taxon>Acrospermales</taxon>
        <taxon>Acrospermaceae</taxon>
        <taxon>Pseudovirgaria</taxon>
    </lineage>
</organism>
<evidence type="ECO:0000256" key="1">
    <source>
        <dbReference type="SAM" id="MobiDB-lite"/>
    </source>
</evidence>
<dbReference type="Gene3D" id="3.30.160.60">
    <property type="entry name" value="Classic Zinc Finger"/>
    <property type="match status" value="1"/>
</dbReference>
<dbReference type="PANTHER" id="PTHR35391">
    <property type="entry name" value="C2H2-TYPE DOMAIN-CONTAINING PROTEIN-RELATED"/>
    <property type="match status" value="1"/>
</dbReference>
<dbReference type="AlphaFoldDB" id="A0A6A6W4B3"/>
<dbReference type="InterPro" id="IPR013087">
    <property type="entry name" value="Znf_C2H2_type"/>
</dbReference>
<feature type="region of interest" description="Disordered" evidence="1">
    <location>
        <begin position="401"/>
        <end position="502"/>
    </location>
</feature>
<feature type="region of interest" description="Disordered" evidence="1">
    <location>
        <begin position="331"/>
        <end position="351"/>
    </location>
</feature>
<keyword evidence="4" id="KW-1185">Reference proteome</keyword>
<gene>
    <name evidence="3" type="ORF">EJ05DRAFT_441139</name>
</gene>
<feature type="region of interest" description="Disordered" evidence="1">
    <location>
        <begin position="912"/>
        <end position="980"/>
    </location>
</feature>
<proteinExistence type="predicted"/>
<feature type="compositionally biased region" description="Low complexity" evidence="1">
    <location>
        <begin position="9"/>
        <end position="20"/>
    </location>
</feature>
<dbReference type="Proteomes" id="UP000799437">
    <property type="component" value="Unassembled WGS sequence"/>
</dbReference>
<accession>A0A6A6W4B3</accession>
<feature type="compositionally biased region" description="Polar residues" evidence="1">
    <location>
        <begin position="142"/>
        <end position="151"/>
    </location>
</feature>
<feature type="region of interest" description="Disordered" evidence="1">
    <location>
        <begin position="1"/>
        <end position="22"/>
    </location>
</feature>
<dbReference type="EMBL" id="ML996575">
    <property type="protein sequence ID" value="KAF2756750.1"/>
    <property type="molecule type" value="Genomic_DNA"/>
</dbReference>
<feature type="region of interest" description="Disordered" evidence="1">
    <location>
        <begin position="281"/>
        <end position="304"/>
    </location>
</feature>
<protein>
    <recommendedName>
        <fullName evidence="2">C2H2-type domain-containing protein</fullName>
    </recommendedName>
</protein>
<evidence type="ECO:0000313" key="3">
    <source>
        <dbReference type="EMBL" id="KAF2756750.1"/>
    </source>
</evidence>
<dbReference type="PANTHER" id="PTHR35391:SF3">
    <property type="entry name" value="FINGER DOMAIN PROTEIN, PUTATIVE (AFU_ORTHOLOGUE AFUA_8G04300)-RELATED"/>
    <property type="match status" value="1"/>
</dbReference>
<sequence length="1110" mass="121619">MENRFQDPSSLNSSRATLSSVNKSGIQLISPSLTTSSSPASHDHQAAPTFATNELTSHGLHLNAALQKQQGPALTNSPANTMGGVQNPNHLTSPIVRIDYSHGDHSDQHDMGLNLTLDSGKRSAQHLSPYANESSDDEIENTHGSINNSYAGRSISVPVPERNDDGSWATEGANSQAGISPIGRSRLNEQSIVSLKEQEEQILLAGKNKEVEEWLSHSDVGSDVEGPVRRKIKDSNRRRARSFNDIASQAKSGTYLGLGVQTAILHDRSIPGPGVYIDERSEYDEDDEEGERVTDVSLEDDEMPFNPESVNSSSYFPASEQDFIEAVPAKPWADSSWPNGKSSDRYQPPTSNQAMSRFITRAKEVDHASLAATVGSSRRRSESELGSLYGAVGISKPVAPTNLAEARGKPKEKRERRPSILESIIKRKDTNALKRKGSQPSPSQPAESGQANTKNAQGIATPPKRKHSWSSKGPRVDTSPLPSQKDLGLSTGPNLPTTSGPLKTLGKVIQRHRSRSDLGKSPGLATLMTQHGGPPMLSLASPLADNDTKFGPPALTTAVAAKDEEDSNAGDDIHEMHTMDLKIRNDPIIPTAEGFKTHARQLNPRLVEYMVERVTQEQMRRYKRLLDFKVKHCNAVRHRNCSAQNFCLSLGGESKILPPRASNKDGDAPFVGFQITTPGSSDEDLIAASEGTVVAAQFPPGVPLPPVKRLPAEFECPLCFKVKKFNKPSDWTKHVHEDVQPFTCTFPNCGEPKSFKRKADWVRHENERHRQLENWTCNIGDCTHTCYRKDNFVQHLVREHKLPEPRARTGRASNTGANGHIEGSGPYRLGISSNDPSDDVWALVERCRRDTAKQPKDEPCRFCGNICTSWKKLTVHLAKHMEQISMPILPLVEQKHVNADTIVSPVVDIPQHSDQIHTPSRSPASHHGPHSAGPRDHSYPPQFLQRSTATAMPPNDISTYPPPQLHHMVSQSQGDYPSYSRARDANTQHNAYTNVLPVSGPSWTESSQINHAPHYAPQPPPITPVSGSGFGSNPVYESPTVETHSLPGPAYAQQCFPTTASNSTSGAGDVTMRVPSHVGYGQSANAFQQSDYQLHPYMSQQEQAGLYRQY</sequence>
<dbReference type="PROSITE" id="PS00028">
    <property type="entry name" value="ZINC_FINGER_C2H2_1"/>
    <property type="match status" value="1"/>
</dbReference>
<feature type="compositionally biased region" description="Polar residues" evidence="1">
    <location>
        <begin position="438"/>
        <end position="458"/>
    </location>
</feature>
<feature type="region of interest" description="Disordered" evidence="1">
    <location>
        <begin position="804"/>
        <end position="833"/>
    </location>
</feature>
<evidence type="ECO:0000313" key="4">
    <source>
        <dbReference type="Proteomes" id="UP000799437"/>
    </source>
</evidence>
<dbReference type="GeneID" id="54483025"/>
<feature type="compositionally biased region" description="Basic and acidic residues" evidence="1">
    <location>
        <begin position="406"/>
        <end position="432"/>
    </location>
</feature>
<dbReference type="OrthoDB" id="5315052at2759"/>